<dbReference type="Proteomes" id="UP000518752">
    <property type="component" value="Unassembled WGS sequence"/>
</dbReference>
<dbReference type="SUPFAM" id="SSF51445">
    <property type="entry name" value="(Trans)glycosidases"/>
    <property type="match status" value="1"/>
</dbReference>
<accession>A0A8H5HLW7</accession>
<dbReference type="InterPro" id="IPR006047">
    <property type="entry name" value="GH13_cat_dom"/>
</dbReference>
<comment type="caution">
    <text evidence="10">The sequence shown here is derived from an EMBL/GenBank/DDBJ whole genome shotgun (WGS) entry which is preliminary data.</text>
</comment>
<evidence type="ECO:0000256" key="5">
    <source>
        <dbReference type="ARBA" id="ARBA00023277"/>
    </source>
</evidence>
<evidence type="ECO:0000256" key="1">
    <source>
        <dbReference type="ARBA" id="ARBA00001913"/>
    </source>
</evidence>
<evidence type="ECO:0000256" key="7">
    <source>
        <dbReference type="SAM" id="MobiDB-lite"/>
    </source>
</evidence>
<dbReference type="GO" id="GO:0016052">
    <property type="term" value="P:carbohydrate catabolic process"/>
    <property type="evidence" value="ECO:0007669"/>
    <property type="project" value="InterPro"/>
</dbReference>
<evidence type="ECO:0000259" key="8">
    <source>
        <dbReference type="Pfam" id="PF00128"/>
    </source>
</evidence>
<feature type="compositionally biased region" description="Polar residues" evidence="7">
    <location>
        <begin position="122"/>
        <end position="146"/>
    </location>
</feature>
<sequence length="204" mass="22521">MRLQTGNPDKYRLRNSTAMALHSPFVENYDNPRIQSTASGQSIVKNAMMTWPFINDGIPILYYGQEQGYRRGLFLPTARRVYYFLPKPIFTPISDEPYPSPLSICPLPVSGYLGMKRKTSRYSRTSNPSTQYAPLLTPTNGGNTSSTQWNVPSSAKLFSATEQLVDVLTCDTITAGADGSLTVTAKNGLPGIDSCEQGRVIAYY</sequence>
<feature type="region of interest" description="Disordered" evidence="7">
    <location>
        <begin position="120"/>
        <end position="146"/>
    </location>
</feature>
<keyword evidence="4" id="KW-0106">Calcium</keyword>
<feature type="domain" description="Glycosyl hydrolase family 13 catalytic" evidence="8">
    <location>
        <begin position="20"/>
        <end position="70"/>
    </location>
</feature>
<keyword evidence="2" id="KW-0479">Metal-binding</keyword>
<evidence type="ECO:0000313" key="10">
    <source>
        <dbReference type="EMBL" id="KAF5385549.1"/>
    </source>
</evidence>
<dbReference type="Gene3D" id="3.20.20.80">
    <property type="entry name" value="Glycosidases"/>
    <property type="match status" value="1"/>
</dbReference>
<proteinExistence type="predicted"/>
<evidence type="ECO:0000256" key="2">
    <source>
        <dbReference type="ARBA" id="ARBA00022723"/>
    </source>
</evidence>
<keyword evidence="5" id="KW-0119">Carbohydrate metabolism</keyword>
<dbReference type="InterPro" id="IPR013780">
    <property type="entry name" value="Glyco_hydro_b"/>
</dbReference>
<dbReference type="InterPro" id="IPR017853">
    <property type="entry name" value="GH"/>
</dbReference>
<dbReference type="GO" id="GO:0004556">
    <property type="term" value="F:alpha-amylase activity"/>
    <property type="evidence" value="ECO:0007669"/>
    <property type="project" value="InterPro"/>
</dbReference>
<dbReference type="Pfam" id="PF09260">
    <property type="entry name" value="A_amylase_dom_C"/>
    <property type="match status" value="1"/>
</dbReference>
<comment type="cofactor">
    <cofactor evidence="1">
        <name>Ca(2+)</name>
        <dbReference type="ChEBI" id="CHEBI:29108"/>
    </cofactor>
</comment>
<dbReference type="AlphaFoldDB" id="A0A8H5HLW7"/>
<name>A0A8H5HLW7_9AGAR</name>
<dbReference type="Gene3D" id="2.60.40.1180">
    <property type="entry name" value="Golgi alpha-mannosidase II"/>
    <property type="match status" value="1"/>
</dbReference>
<evidence type="ECO:0000256" key="6">
    <source>
        <dbReference type="ARBA" id="ARBA00023295"/>
    </source>
</evidence>
<dbReference type="OrthoDB" id="204980at2759"/>
<gene>
    <name evidence="10" type="ORF">D9757_006765</name>
</gene>
<feature type="domain" description="Alpha-amylase" evidence="9">
    <location>
        <begin position="139"/>
        <end position="191"/>
    </location>
</feature>
<evidence type="ECO:0000256" key="3">
    <source>
        <dbReference type="ARBA" id="ARBA00022801"/>
    </source>
</evidence>
<reference evidence="10 11" key="1">
    <citation type="journal article" date="2020" name="ISME J.">
        <title>Uncovering the hidden diversity of litter-decomposition mechanisms in mushroom-forming fungi.</title>
        <authorList>
            <person name="Floudas D."/>
            <person name="Bentzer J."/>
            <person name="Ahren D."/>
            <person name="Johansson T."/>
            <person name="Persson P."/>
            <person name="Tunlid A."/>
        </authorList>
    </citation>
    <scope>NUCLEOTIDE SEQUENCE [LARGE SCALE GENOMIC DNA]</scope>
    <source>
        <strain evidence="10 11">CBS 406.79</strain>
    </source>
</reference>
<keyword evidence="11" id="KW-1185">Reference proteome</keyword>
<organism evidence="10 11">
    <name type="scientific">Collybiopsis confluens</name>
    <dbReference type="NCBI Taxonomy" id="2823264"/>
    <lineage>
        <taxon>Eukaryota</taxon>
        <taxon>Fungi</taxon>
        <taxon>Dikarya</taxon>
        <taxon>Basidiomycota</taxon>
        <taxon>Agaricomycotina</taxon>
        <taxon>Agaricomycetes</taxon>
        <taxon>Agaricomycetidae</taxon>
        <taxon>Agaricales</taxon>
        <taxon>Marasmiineae</taxon>
        <taxon>Omphalotaceae</taxon>
        <taxon>Collybiopsis</taxon>
    </lineage>
</organism>
<dbReference type="EMBL" id="JAACJN010000039">
    <property type="protein sequence ID" value="KAF5385549.1"/>
    <property type="molecule type" value="Genomic_DNA"/>
</dbReference>
<evidence type="ECO:0000256" key="4">
    <source>
        <dbReference type="ARBA" id="ARBA00022837"/>
    </source>
</evidence>
<dbReference type="SUPFAM" id="SSF51011">
    <property type="entry name" value="Glycosyl hydrolase domain"/>
    <property type="match status" value="1"/>
</dbReference>
<protein>
    <submittedName>
        <fullName evidence="10">Uncharacterized protein</fullName>
    </submittedName>
</protein>
<evidence type="ECO:0000313" key="11">
    <source>
        <dbReference type="Proteomes" id="UP000518752"/>
    </source>
</evidence>
<keyword evidence="3" id="KW-0378">Hydrolase</keyword>
<keyword evidence="6" id="KW-0326">Glycosidase</keyword>
<dbReference type="InterPro" id="IPR015340">
    <property type="entry name" value="A_amylase_C_dom"/>
</dbReference>
<dbReference type="Pfam" id="PF00128">
    <property type="entry name" value="Alpha-amylase"/>
    <property type="match status" value="1"/>
</dbReference>
<dbReference type="GO" id="GO:0005509">
    <property type="term" value="F:calcium ion binding"/>
    <property type="evidence" value="ECO:0007669"/>
    <property type="project" value="InterPro"/>
</dbReference>
<evidence type="ECO:0000259" key="9">
    <source>
        <dbReference type="Pfam" id="PF09260"/>
    </source>
</evidence>